<evidence type="ECO:0000256" key="1">
    <source>
        <dbReference type="SAM" id="SignalP"/>
    </source>
</evidence>
<dbReference type="InterPro" id="IPR032350">
    <property type="entry name" value="Nbr1_FW"/>
</dbReference>
<feature type="signal peptide" evidence="1">
    <location>
        <begin position="1"/>
        <end position="21"/>
    </location>
</feature>
<protein>
    <submittedName>
        <fullName evidence="4">SpoIID/LytB-like protein</fullName>
    </submittedName>
</protein>
<evidence type="ECO:0000313" key="4">
    <source>
        <dbReference type="EMBL" id="KKQ27816.1"/>
    </source>
</evidence>
<evidence type="ECO:0000313" key="5">
    <source>
        <dbReference type="Proteomes" id="UP000034849"/>
    </source>
</evidence>
<name>A0A0G0JIE4_9BACT</name>
<dbReference type="InterPro" id="IPR013783">
    <property type="entry name" value="Ig-like_fold"/>
</dbReference>
<keyword evidence="1" id="KW-0732">Signal</keyword>
<dbReference type="InterPro" id="IPR013693">
    <property type="entry name" value="SpoIID/LytB_N"/>
</dbReference>
<comment type="caution">
    <text evidence="4">The sequence shown here is derived from an EMBL/GenBank/DDBJ whole genome shotgun (WGS) entry which is preliminary data.</text>
</comment>
<dbReference type="Pfam" id="PF16158">
    <property type="entry name" value="N_BRCA1_IG"/>
    <property type="match status" value="1"/>
</dbReference>
<evidence type="ECO:0000259" key="2">
    <source>
        <dbReference type="Pfam" id="PF08486"/>
    </source>
</evidence>
<proteinExistence type="predicted"/>
<feature type="domain" description="Sporulation stage II protein D amidase enhancer LytB N-terminal" evidence="2">
    <location>
        <begin position="431"/>
        <end position="519"/>
    </location>
</feature>
<dbReference type="Gene3D" id="2.60.40.10">
    <property type="entry name" value="Immunoglobulins"/>
    <property type="match status" value="1"/>
</dbReference>
<sequence length="604" mass="67523">MKKIFFLSLILSLFTIGSVLAAEPTVKVKDNAYSAKFVSQNEADPIVIEAGATKNIVIKFKNVGSINWDGSKSHFISAYTMEPRERKSVFFTSNWLSSNQTGKIGGVVKPGQTGELSINLKAPEKIGEYIEKFYLAAENYSWVQNGYFFLKIKVVPAKILVKKDSEAVVTTTPSNSATGYAINKQIWTKKTASGVGGEVIKVVMAWQNKGKNTWAKYQLTGSSNIYDSSWANKDTILSENQEVLAENFLRKEFYFKLPNKQGEYVAEFVLNIDEGKIKETMLVPLTVTADGTEVQTGEIENSVINNSGNQVINSLRLGEEPRMRVGLVAPESNFIQFRSYEDDYKVLSGGEEKGILPTRKFAVIKYEDGKYNFKGGDLEFISTNYIRLEPVNNPRAVFSVPNLIRTAKWVGPGVDFDTYRGAMEYRRGEVDKKLYVVNDLLLEDYVRGMAENSLSASQEFLKANLIAARTYAYVSRGKYPFFDVVGNTYDQLYLGVNAEKILTNVQEATTASQGMMVTYDGEVVVTPYFGNSSGTTKSWKSAWGGSNKPWLVPVICEYDKGKRMNGHGVGMSQLDAYNRAKTEGINFVELLKHYYTGVEIEKLY</sequence>
<dbReference type="AlphaFoldDB" id="A0A0G0JIE4"/>
<gene>
    <name evidence="4" type="ORF">US42_C0005G0041</name>
</gene>
<evidence type="ECO:0000259" key="3">
    <source>
        <dbReference type="Pfam" id="PF16158"/>
    </source>
</evidence>
<reference evidence="4 5" key="1">
    <citation type="journal article" date="2015" name="Nature">
        <title>rRNA introns, odd ribosomes, and small enigmatic genomes across a large radiation of phyla.</title>
        <authorList>
            <person name="Brown C.T."/>
            <person name="Hug L.A."/>
            <person name="Thomas B.C."/>
            <person name="Sharon I."/>
            <person name="Castelle C.J."/>
            <person name="Singh A."/>
            <person name="Wilkins M.J."/>
            <person name="Williams K.H."/>
            <person name="Banfield J.F."/>
        </authorList>
    </citation>
    <scope>NUCLEOTIDE SEQUENCE [LARGE SCALE GENOMIC DNA]</scope>
</reference>
<feature type="chain" id="PRO_5002532896" evidence="1">
    <location>
        <begin position="22"/>
        <end position="604"/>
    </location>
</feature>
<feature type="domain" description="Nbr1 FW" evidence="3">
    <location>
        <begin position="48"/>
        <end position="139"/>
    </location>
</feature>
<accession>A0A0G0JIE4</accession>
<dbReference type="EMBL" id="LBSX01000005">
    <property type="protein sequence ID" value="KKQ27816.1"/>
    <property type="molecule type" value="Genomic_DNA"/>
</dbReference>
<dbReference type="Proteomes" id="UP000034849">
    <property type="component" value="Unassembled WGS sequence"/>
</dbReference>
<dbReference type="STRING" id="1619046.US42_C0005G0041"/>
<organism evidence="4 5">
    <name type="scientific">Candidatus Magasanikbacteria bacterium GW2011_GWC2_37_14</name>
    <dbReference type="NCBI Taxonomy" id="1619046"/>
    <lineage>
        <taxon>Bacteria</taxon>
        <taxon>Candidatus Magasanikiibacteriota</taxon>
    </lineage>
</organism>
<dbReference type="Pfam" id="PF08486">
    <property type="entry name" value="SpoIID"/>
    <property type="match status" value="1"/>
</dbReference>